<evidence type="ECO:0000256" key="1">
    <source>
        <dbReference type="SAM" id="MobiDB-lite"/>
    </source>
</evidence>
<proteinExistence type="predicted"/>
<gene>
    <name evidence="2" type="ordered locus">Os09g0429350</name>
</gene>
<dbReference type="EMBL" id="AP008215">
    <property type="protein sequence ID" value="BAH94581.1"/>
    <property type="molecule type" value="Genomic_DNA"/>
</dbReference>
<dbReference type="Proteomes" id="UP000000763">
    <property type="component" value="Chromosome 9"/>
</dbReference>
<organism evidence="2 3">
    <name type="scientific">Oryza sativa subsp. japonica</name>
    <name type="common">Rice</name>
    <dbReference type="NCBI Taxonomy" id="39947"/>
    <lineage>
        <taxon>Eukaryota</taxon>
        <taxon>Viridiplantae</taxon>
        <taxon>Streptophyta</taxon>
        <taxon>Embryophyta</taxon>
        <taxon>Tracheophyta</taxon>
        <taxon>Spermatophyta</taxon>
        <taxon>Magnoliopsida</taxon>
        <taxon>Liliopsida</taxon>
        <taxon>Poales</taxon>
        <taxon>Poaceae</taxon>
        <taxon>BOP clade</taxon>
        <taxon>Oryzoideae</taxon>
        <taxon>Oryzeae</taxon>
        <taxon>Oryzinae</taxon>
        <taxon>Oryza</taxon>
        <taxon>Oryza sativa</taxon>
    </lineage>
</organism>
<reference evidence="3" key="2">
    <citation type="journal article" date="2008" name="Nucleic Acids Res.">
        <title>The rice annotation project database (RAP-DB): 2008 update.</title>
        <authorList>
            <consortium name="The rice annotation project (RAP)"/>
        </authorList>
    </citation>
    <scope>GENOME REANNOTATION</scope>
    <source>
        <strain evidence="3">cv. Nipponbare</strain>
    </source>
</reference>
<name>C7J6R7_ORYSJ</name>
<dbReference type="KEGG" id="dosa:Os09g0429350"/>
<evidence type="ECO:0000313" key="3">
    <source>
        <dbReference type="Proteomes" id="UP000000763"/>
    </source>
</evidence>
<evidence type="ECO:0000313" key="2">
    <source>
        <dbReference type="EMBL" id="BAH94581.1"/>
    </source>
</evidence>
<protein>
    <submittedName>
        <fullName evidence="2">Os09g0429350 protein</fullName>
    </submittedName>
</protein>
<dbReference type="AlphaFoldDB" id="C7J6R7"/>
<reference evidence="2 3" key="1">
    <citation type="journal article" date="2005" name="Nature">
        <title>The map-based sequence of the rice genome.</title>
        <authorList>
            <consortium name="International rice genome sequencing project (IRGSP)"/>
            <person name="Matsumoto T."/>
            <person name="Wu J."/>
            <person name="Kanamori H."/>
            <person name="Katayose Y."/>
            <person name="Fujisawa M."/>
            <person name="Namiki N."/>
            <person name="Mizuno H."/>
            <person name="Yamamoto K."/>
            <person name="Antonio B.A."/>
            <person name="Baba T."/>
            <person name="Sakata K."/>
            <person name="Nagamura Y."/>
            <person name="Aoki H."/>
            <person name="Arikawa K."/>
            <person name="Arita K."/>
            <person name="Bito T."/>
            <person name="Chiden Y."/>
            <person name="Fujitsuka N."/>
            <person name="Fukunaka R."/>
            <person name="Hamada M."/>
            <person name="Harada C."/>
            <person name="Hayashi A."/>
            <person name="Hijishita S."/>
            <person name="Honda M."/>
            <person name="Hosokawa S."/>
            <person name="Ichikawa Y."/>
            <person name="Idonuma A."/>
            <person name="Iijima M."/>
            <person name="Ikeda M."/>
            <person name="Ikeno M."/>
            <person name="Ito K."/>
            <person name="Ito S."/>
            <person name="Ito T."/>
            <person name="Ito Y."/>
            <person name="Ito Y."/>
            <person name="Iwabuchi A."/>
            <person name="Kamiya K."/>
            <person name="Karasawa W."/>
            <person name="Kurita K."/>
            <person name="Katagiri S."/>
            <person name="Kikuta A."/>
            <person name="Kobayashi H."/>
            <person name="Kobayashi N."/>
            <person name="Machita K."/>
            <person name="Maehara T."/>
            <person name="Masukawa M."/>
            <person name="Mizubayashi T."/>
            <person name="Mukai Y."/>
            <person name="Nagasaki H."/>
            <person name="Nagata Y."/>
            <person name="Naito S."/>
            <person name="Nakashima M."/>
            <person name="Nakama Y."/>
            <person name="Nakamichi Y."/>
            <person name="Nakamura M."/>
            <person name="Meguro A."/>
            <person name="Negishi M."/>
            <person name="Ohta I."/>
            <person name="Ohta T."/>
            <person name="Okamoto M."/>
            <person name="Ono N."/>
            <person name="Saji S."/>
            <person name="Sakaguchi M."/>
            <person name="Sakai K."/>
            <person name="Shibata M."/>
            <person name="Shimokawa T."/>
            <person name="Song J."/>
            <person name="Takazaki Y."/>
            <person name="Terasawa K."/>
            <person name="Tsugane M."/>
            <person name="Tsuji K."/>
            <person name="Ueda S."/>
            <person name="Waki K."/>
            <person name="Yamagata H."/>
            <person name="Yamamoto M."/>
            <person name="Yamamoto S."/>
            <person name="Yamane H."/>
            <person name="Yoshiki S."/>
            <person name="Yoshihara R."/>
            <person name="Yukawa K."/>
            <person name="Zhong H."/>
            <person name="Yano M."/>
            <person name="Yuan Q."/>
            <person name="Ouyang S."/>
            <person name="Liu J."/>
            <person name="Jones K.M."/>
            <person name="Gansberger K."/>
            <person name="Moffat K."/>
            <person name="Hill J."/>
            <person name="Bera J."/>
            <person name="Fadrosh D."/>
            <person name="Jin S."/>
            <person name="Johri S."/>
            <person name="Kim M."/>
            <person name="Overton L."/>
            <person name="Reardon M."/>
            <person name="Tsitrin T."/>
            <person name="Vuong H."/>
            <person name="Weaver B."/>
            <person name="Ciecko A."/>
            <person name="Tallon L."/>
            <person name="Jackson J."/>
            <person name="Pai G."/>
            <person name="Aken S.V."/>
            <person name="Utterback T."/>
            <person name="Reidmuller S."/>
            <person name="Feldblyum T."/>
            <person name="Hsiao J."/>
            <person name="Zismann V."/>
            <person name="Iobst S."/>
            <person name="de Vazeille A.R."/>
            <person name="Buell C.R."/>
            <person name="Ying K."/>
            <person name="Li Y."/>
            <person name="Lu T."/>
            <person name="Huang Y."/>
            <person name="Zhao Q."/>
            <person name="Feng Q."/>
            <person name="Zhang L."/>
            <person name="Zhu J."/>
            <person name="Weng Q."/>
            <person name="Mu J."/>
            <person name="Lu Y."/>
            <person name="Fan D."/>
            <person name="Liu Y."/>
            <person name="Guan J."/>
            <person name="Zhang Y."/>
            <person name="Yu S."/>
            <person name="Liu X."/>
            <person name="Zhang Y."/>
            <person name="Hong G."/>
            <person name="Han B."/>
            <person name="Choisne N."/>
            <person name="Demange N."/>
            <person name="Orjeda G."/>
            <person name="Samain S."/>
            <person name="Cattolico L."/>
            <person name="Pelletier E."/>
            <person name="Couloux A."/>
            <person name="Segurens B."/>
            <person name="Wincker P."/>
            <person name="D'Hont A."/>
            <person name="Scarpelli C."/>
            <person name="Weissenbach J."/>
            <person name="Salanoubat M."/>
            <person name="Quetier F."/>
            <person name="Yu Y."/>
            <person name="Kim H.R."/>
            <person name="Rambo T."/>
            <person name="Currie J."/>
            <person name="Collura K."/>
            <person name="Luo M."/>
            <person name="Yang T."/>
            <person name="Ammiraju J.S.S."/>
            <person name="Engler F."/>
            <person name="Soderlund C."/>
            <person name="Wing R.A."/>
            <person name="Palmer L.E."/>
            <person name="de la Bastide M."/>
            <person name="Spiegel L."/>
            <person name="Nascimento L."/>
            <person name="Zutavern T."/>
            <person name="O'Shaughnessy A."/>
            <person name="Dike S."/>
            <person name="Dedhia N."/>
            <person name="Preston R."/>
            <person name="Balija V."/>
            <person name="McCombie W.R."/>
            <person name="Chow T."/>
            <person name="Chen H."/>
            <person name="Chung M."/>
            <person name="Chen C."/>
            <person name="Shaw J."/>
            <person name="Wu H."/>
            <person name="Hsiao K."/>
            <person name="Chao Y."/>
            <person name="Chu M."/>
            <person name="Cheng C."/>
            <person name="Hour A."/>
            <person name="Lee P."/>
            <person name="Lin S."/>
            <person name="Lin Y."/>
            <person name="Liou J."/>
            <person name="Liu S."/>
            <person name="Hsing Y."/>
            <person name="Raghuvanshi S."/>
            <person name="Mohanty A."/>
            <person name="Bharti A.K."/>
            <person name="Gaur A."/>
            <person name="Gupta V."/>
            <person name="Kumar D."/>
            <person name="Ravi V."/>
            <person name="Vij S."/>
            <person name="Kapur A."/>
            <person name="Khurana P."/>
            <person name="Khurana P."/>
            <person name="Khurana J.P."/>
            <person name="Tyagi A.K."/>
            <person name="Gaikwad K."/>
            <person name="Singh A."/>
            <person name="Dalal V."/>
            <person name="Srivastava S."/>
            <person name="Dixit A."/>
            <person name="Pal A.K."/>
            <person name="Ghazi I.A."/>
            <person name="Yadav M."/>
            <person name="Pandit A."/>
            <person name="Bhargava A."/>
            <person name="Sureshbabu K."/>
            <person name="Batra K."/>
            <person name="Sharma T.R."/>
            <person name="Mohapatra T."/>
            <person name="Singh N.K."/>
            <person name="Messing J."/>
            <person name="Nelson A.B."/>
            <person name="Fuks G."/>
            <person name="Kavchok S."/>
            <person name="Keizer G."/>
            <person name="Linton E."/>
            <person name="Llaca V."/>
            <person name="Song R."/>
            <person name="Tanyolac B."/>
            <person name="Young S."/>
            <person name="Ho-Il K."/>
            <person name="Hahn J.H."/>
            <person name="Sangsakoo G."/>
            <person name="Vanavichit A."/>
            <person name="de Mattos Luiz.A.T."/>
            <person name="Zimmer P.D."/>
            <person name="Malone G."/>
            <person name="Dellagostin O."/>
            <person name="de Oliveira A.C."/>
            <person name="Bevan M."/>
            <person name="Bancroft I."/>
            <person name="Minx P."/>
            <person name="Cordum H."/>
            <person name="Wilson R."/>
            <person name="Cheng Z."/>
            <person name="Jin W."/>
            <person name="Jiang J."/>
            <person name="Leong S.A."/>
            <person name="Iwama H."/>
            <person name="Gojobori T."/>
            <person name="Itoh T."/>
            <person name="Niimura Y."/>
            <person name="Fujii Y."/>
            <person name="Habara T."/>
            <person name="Sakai H."/>
            <person name="Sato Y."/>
            <person name="Wilson G."/>
            <person name="Kumar K."/>
            <person name="McCouch S."/>
            <person name="Juretic N."/>
            <person name="Hoen D."/>
            <person name="Wright S."/>
            <person name="Bruskiewich R."/>
            <person name="Bureau T."/>
            <person name="Miyao A."/>
            <person name="Hirochika H."/>
            <person name="Nishikawa T."/>
            <person name="Kadowaki K."/>
            <person name="Sugiura M."/>
            <person name="Burr B."/>
            <person name="Sasaki T."/>
        </authorList>
    </citation>
    <scope>NUCLEOTIDE SEQUENCE [LARGE SCALE GENOMIC DNA]</scope>
    <source>
        <strain evidence="3">cv. Nipponbare</strain>
    </source>
</reference>
<feature type="non-terminal residue" evidence="2">
    <location>
        <position position="1"/>
    </location>
</feature>
<feature type="region of interest" description="Disordered" evidence="1">
    <location>
        <begin position="1"/>
        <end position="35"/>
    </location>
</feature>
<accession>C7J6R7</accession>
<sequence>AWIPSPHPLSGEAPPPAMRATPTAGGGDDGEGGRVSRGALRRTWLILESRRIRSVESIRQISPRPVLSPLPPYAARISALCLLLTPAGRRRRIGMRRGSPCRTRPLSGGGGGAVGCSRMGVEEKQQCDLQFRWYTIYSSSYEINVDAT</sequence>